<dbReference type="OrthoDB" id="9814833at2"/>
<feature type="domain" description="HTH merR-type" evidence="5">
    <location>
        <begin position="1"/>
        <end position="71"/>
    </location>
</feature>
<evidence type="ECO:0000313" key="7">
    <source>
        <dbReference type="Proteomes" id="UP000031866"/>
    </source>
</evidence>
<dbReference type="Proteomes" id="UP000031866">
    <property type="component" value="Chromosome"/>
</dbReference>
<dbReference type="InterPro" id="IPR009061">
    <property type="entry name" value="DNA-bd_dom_put_sf"/>
</dbReference>
<dbReference type="PROSITE" id="PS50937">
    <property type="entry name" value="HTH_MERR_2"/>
    <property type="match status" value="1"/>
</dbReference>
<dbReference type="InterPro" id="IPR000551">
    <property type="entry name" value="MerR-type_HTH_dom"/>
</dbReference>
<keyword evidence="1" id="KW-0678">Repressor</keyword>
<evidence type="ECO:0000256" key="4">
    <source>
        <dbReference type="ARBA" id="ARBA00023163"/>
    </source>
</evidence>
<keyword evidence="4" id="KW-0804">Transcription</keyword>
<dbReference type="Gene3D" id="1.10.1660.10">
    <property type="match status" value="1"/>
</dbReference>
<name>A0A0B5QRM4_CLOBE</name>
<dbReference type="Pfam" id="PF13411">
    <property type="entry name" value="MerR_1"/>
    <property type="match status" value="1"/>
</dbReference>
<accession>A0A0B5QRM4</accession>
<dbReference type="AlphaFoldDB" id="A0A0B5QRM4"/>
<gene>
    <name evidence="6" type="ORF">LF65_04357</name>
</gene>
<keyword evidence="2" id="KW-0805">Transcription regulation</keyword>
<evidence type="ECO:0000259" key="5">
    <source>
        <dbReference type="PROSITE" id="PS50937"/>
    </source>
</evidence>
<dbReference type="GO" id="GO:0003700">
    <property type="term" value="F:DNA-binding transcription factor activity"/>
    <property type="evidence" value="ECO:0007669"/>
    <property type="project" value="InterPro"/>
</dbReference>
<organism evidence="6 7">
    <name type="scientific">Clostridium beijerinckii</name>
    <name type="common">Clostridium MP</name>
    <dbReference type="NCBI Taxonomy" id="1520"/>
    <lineage>
        <taxon>Bacteria</taxon>
        <taxon>Bacillati</taxon>
        <taxon>Bacillota</taxon>
        <taxon>Clostridia</taxon>
        <taxon>Eubacteriales</taxon>
        <taxon>Clostridiaceae</taxon>
        <taxon>Clostridium</taxon>
    </lineage>
</organism>
<dbReference type="InterPro" id="IPR047057">
    <property type="entry name" value="MerR_fam"/>
</dbReference>
<dbReference type="SUPFAM" id="SSF46955">
    <property type="entry name" value="Putative DNA-binding domain"/>
    <property type="match status" value="1"/>
</dbReference>
<evidence type="ECO:0000313" key="6">
    <source>
        <dbReference type="EMBL" id="AJH00897.1"/>
    </source>
</evidence>
<dbReference type="PANTHER" id="PTHR30204:SF69">
    <property type="entry name" value="MERR-FAMILY TRANSCRIPTIONAL REGULATOR"/>
    <property type="match status" value="1"/>
</dbReference>
<evidence type="ECO:0000256" key="3">
    <source>
        <dbReference type="ARBA" id="ARBA00023125"/>
    </source>
</evidence>
<evidence type="ECO:0000256" key="1">
    <source>
        <dbReference type="ARBA" id="ARBA00022491"/>
    </source>
</evidence>
<evidence type="ECO:0000256" key="2">
    <source>
        <dbReference type="ARBA" id="ARBA00023015"/>
    </source>
</evidence>
<dbReference type="CDD" id="cd01109">
    <property type="entry name" value="HTH_YyaN"/>
    <property type="match status" value="1"/>
</dbReference>
<dbReference type="EMBL" id="CP010086">
    <property type="protein sequence ID" value="AJH00897.1"/>
    <property type="molecule type" value="Genomic_DNA"/>
</dbReference>
<sequence length="153" mass="17965">MSYSTKEITEKLNMSKHTLRYYEKEGLLTEIARDKNGNREYSDLNLEQLIMVRCMRATGMSIKYIKNYVNMCFDGYSSVPSRKEILLLQQKILKAQKEEINKNLAIIDLKLQYYENLEINGPEKYDGTIYKIHSDLSAKMMKILDKKTDTQSE</sequence>
<dbReference type="RefSeq" id="WP_041898897.1">
    <property type="nucleotide sequence ID" value="NZ_CP010086.2"/>
</dbReference>
<dbReference type="GO" id="GO:0003677">
    <property type="term" value="F:DNA binding"/>
    <property type="evidence" value="ECO:0007669"/>
    <property type="project" value="UniProtKB-KW"/>
</dbReference>
<reference evidence="7" key="1">
    <citation type="submission" date="2014-12" db="EMBL/GenBank/DDBJ databases">
        <title>Genome sequence of Clostridium beijerinckii strain 59B.</title>
        <authorList>
            <person name="Little G.T."/>
            <person name="Minton N.P."/>
        </authorList>
    </citation>
    <scope>NUCLEOTIDE SEQUENCE [LARGE SCALE GENOMIC DNA]</scope>
    <source>
        <strain evidence="7">59B</strain>
    </source>
</reference>
<proteinExistence type="predicted"/>
<keyword evidence="3" id="KW-0238">DNA-binding</keyword>
<dbReference type="SMART" id="SM00422">
    <property type="entry name" value="HTH_MERR"/>
    <property type="match status" value="1"/>
</dbReference>
<dbReference type="KEGG" id="cbei:LF65_04357"/>
<protein>
    <submittedName>
        <fullName evidence="6">MerR family transcriptional regulator</fullName>
    </submittedName>
</protein>
<dbReference type="STRING" id="1520.LF65_04357"/>
<dbReference type="PANTHER" id="PTHR30204">
    <property type="entry name" value="REDOX-CYCLING DRUG-SENSING TRANSCRIPTIONAL ACTIVATOR SOXR"/>
    <property type="match status" value="1"/>
</dbReference>